<protein>
    <submittedName>
        <fullName evidence="4">Uncharacterized protein</fullName>
    </submittedName>
</protein>
<comment type="caution">
    <text evidence="4">The sequence shown here is derived from an EMBL/GenBank/DDBJ whole genome shotgun (WGS) entry which is preliminary data.</text>
</comment>
<evidence type="ECO:0000256" key="3">
    <source>
        <dbReference type="SAM" id="SignalP"/>
    </source>
</evidence>
<feature type="region of interest" description="Disordered" evidence="1">
    <location>
        <begin position="263"/>
        <end position="303"/>
    </location>
</feature>
<reference evidence="4 5" key="1">
    <citation type="submission" date="2024-01" db="EMBL/GenBank/DDBJ databases">
        <title>The complete chloroplast genome sequence of Lithospermum erythrorhizon: insights into the phylogenetic relationship among Boraginaceae species and the maternal lineages of purple gromwells.</title>
        <authorList>
            <person name="Okada T."/>
            <person name="Watanabe K."/>
        </authorList>
    </citation>
    <scope>NUCLEOTIDE SEQUENCE [LARGE SCALE GENOMIC DNA]</scope>
</reference>
<evidence type="ECO:0000313" key="5">
    <source>
        <dbReference type="Proteomes" id="UP001454036"/>
    </source>
</evidence>
<dbReference type="Pfam" id="PF06697">
    <property type="entry name" value="DUF1191"/>
    <property type="match status" value="1"/>
</dbReference>
<dbReference type="EMBL" id="BAABME010001205">
    <property type="protein sequence ID" value="GAA0148234.1"/>
    <property type="molecule type" value="Genomic_DNA"/>
</dbReference>
<evidence type="ECO:0000256" key="2">
    <source>
        <dbReference type="SAM" id="Phobius"/>
    </source>
</evidence>
<keyword evidence="2" id="KW-1133">Transmembrane helix</keyword>
<keyword evidence="2" id="KW-0812">Transmembrane</keyword>
<organism evidence="4 5">
    <name type="scientific">Lithospermum erythrorhizon</name>
    <name type="common">Purple gromwell</name>
    <name type="synonym">Lithospermum officinale var. erythrorhizon</name>
    <dbReference type="NCBI Taxonomy" id="34254"/>
    <lineage>
        <taxon>Eukaryota</taxon>
        <taxon>Viridiplantae</taxon>
        <taxon>Streptophyta</taxon>
        <taxon>Embryophyta</taxon>
        <taxon>Tracheophyta</taxon>
        <taxon>Spermatophyta</taxon>
        <taxon>Magnoliopsida</taxon>
        <taxon>eudicotyledons</taxon>
        <taxon>Gunneridae</taxon>
        <taxon>Pentapetalae</taxon>
        <taxon>asterids</taxon>
        <taxon>lamiids</taxon>
        <taxon>Boraginales</taxon>
        <taxon>Boraginaceae</taxon>
        <taxon>Boraginoideae</taxon>
        <taxon>Lithospermeae</taxon>
        <taxon>Lithospermum</taxon>
    </lineage>
</organism>
<keyword evidence="3" id="KW-0732">Signal</keyword>
<name>A0AAV3P9I0_LITER</name>
<proteinExistence type="predicted"/>
<evidence type="ECO:0000313" key="4">
    <source>
        <dbReference type="EMBL" id="GAA0148234.1"/>
    </source>
</evidence>
<gene>
    <name evidence="4" type="ORF">LIER_07736</name>
</gene>
<accession>A0AAV3P9I0</accession>
<dbReference type="PANTHER" id="PTHR33512">
    <property type="entry name" value="PROTEIN, PUTATIVE (DUF1191)-RELATED"/>
    <property type="match status" value="1"/>
</dbReference>
<dbReference type="AlphaFoldDB" id="A0AAV3P9I0"/>
<sequence>MLLETWVCLTFLIPYFLVAQSATELSAQGLNAILQEYAYRGFMKNPKTGVLYDANLPKNLTGINVAAMRLRSGSMRRRGVRNYKEFLIPVGVVEKPYVERLVLVYQNLGNWSELFYPLHGYTYIAPILGLLAYNGSDLSSTNLQELNILATKESIRIHFPLLEIIVKGHFPKCVFFDLQGLFEFNNVIDGNVCLATKQGHYSIVAPAPSPPPANDIGDYNDRDEHGNKVLVVLGSVIGGVGLLVSLRLVVLCLERCRKRKKREKMEEASDRSVPLVMTQVGNTKAPMASQTRTRPMLEDENLV</sequence>
<feature type="chain" id="PRO_5043898579" evidence="3">
    <location>
        <begin position="20"/>
        <end position="303"/>
    </location>
</feature>
<feature type="transmembrane region" description="Helical" evidence="2">
    <location>
        <begin position="229"/>
        <end position="253"/>
    </location>
</feature>
<feature type="signal peptide" evidence="3">
    <location>
        <begin position="1"/>
        <end position="19"/>
    </location>
</feature>
<dbReference type="GO" id="GO:0016020">
    <property type="term" value="C:membrane"/>
    <property type="evidence" value="ECO:0007669"/>
    <property type="project" value="TreeGrafter"/>
</dbReference>
<evidence type="ECO:0000256" key="1">
    <source>
        <dbReference type="SAM" id="MobiDB-lite"/>
    </source>
</evidence>
<dbReference type="Proteomes" id="UP001454036">
    <property type="component" value="Unassembled WGS sequence"/>
</dbReference>
<keyword evidence="2" id="KW-0472">Membrane</keyword>
<keyword evidence="5" id="KW-1185">Reference proteome</keyword>
<dbReference type="PANTHER" id="PTHR33512:SF34">
    <property type="entry name" value="MALECTIN-LIKE DOMAIN-CONTAINING PROTEIN"/>
    <property type="match status" value="1"/>
</dbReference>
<dbReference type="InterPro" id="IPR010605">
    <property type="entry name" value="DUF1191"/>
</dbReference>